<evidence type="ECO:0000259" key="1">
    <source>
        <dbReference type="Pfam" id="PF14033"/>
    </source>
</evidence>
<accession>A0A1F5LML1</accession>
<sequence>MASLNNAGHGPLQVPGFGSIPLTFELAPEARFAHGLVEYRHSSRLTKREMAMLRLMLHITEQPGWDRAILDSDETKLAQWYQDAREGTEGFLISVATWDWCLAELRDKAEIWQTTGHLLIFDNSSAVCQANLSTKVPPREFQKEIARLGSQQGHDSPLVDPSLFPLVYDRSHVLVQGGEVSLDNLWRLAGQVAKDLPVHPLAQAIIRPGLERSRMAGWGGLESCWSNRFQWLPCEVQFNPQTLNNNTDVRITSYVNNLHPEHHKGLYRHLERLIAGAVSSWNEILFYGNTRGRRPPRILTYGCQIHNHKEDHKIFDLVSRWLTWSVACDTYEEWQGRCEAAREYIKGPEPPRWKQAYFNEHDILLEDMTPEMWDCPKDVRRAINSKRRRRAWFDHPEPGVSFSYEQWKQGQFTGRAINPQHVGKCPDPLHHDHIPVRLEQKFQHNGLQVVVEINRIELTSENPVYPGDTHFHTEGLRNDHIVATSLYVVECKNVTQARVAFEHEDEVHTDELECEVPDALAAILDVEKLEDFEELPPRALHTFGSVGTTEGHLLSWPNTYRSKQESFRLRDASQPGNMTIVKLRLVDPHYRVCSTRNVPPQQHDWWAAAAEQASDLDKRLPRELVLSVMEQADWWPMSEIEARGLREEFHGDHERARKAIDNCVGHNSVLDVP</sequence>
<protein>
    <submittedName>
        <fullName evidence="3">Uncharacterized protein</fullName>
    </submittedName>
</protein>
<dbReference type="STRING" id="1835702.A0A1F5LML1"/>
<dbReference type="Pfam" id="PF14033">
    <property type="entry name" value="DUF4246"/>
    <property type="match status" value="1"/>
</dbReference>
<dbReference type="PANTHER" id="PTHR33119">
    <property type="entry name" value="IFI3P"/>
    <property type="match status" value="1"/>
</dbReference>
<dbReference type="Proteomes" id="UP000177622">
    <property type="component" value="Unassembled WGS sequence"/>
</dbReference>
<dbReference type="InterPro" id="IPR049192">
    <property type="entry name" value="DUF4246_C"/>
</dbReference>
<dbReference type="GeneID" id="34575298"/>
<dbReference type="RefSeq" id="XP_022489883.1">
    <property type="nucleotide sequence ID" value="XM_022630564.1"/>
</dbReference>
<dbReference type="InterPro" id="IPR025340">
    <property type="entry name" value="DUF4246"/>
</dbReference>
<gene>
    <name evidence="3" type="ORF">PENARI_c006G09900</name>
</gene>
<proteinExistence type="predicted"/>
<dbReference type="InterPro" id="IPR049207">
    <property type="entry name" value="DUF4246_N"/>
</dbReference>
<feature type="domain" description="DUF4246" evidence="1">
    <location>
        <begin position="96"/>
        <end position="608"/>
    </location>
</feature>
<reference evidence="3 4" key="1">
    <citation type="journal article" date="2016" name="Sci. Rep.">
        <title>Penicillium arizonense, a new, genome sequenced fungal species, reveals a high chemical diversity in secreted metabolites.</title>
        <authorList>
            <person name="Grijseels S."/>
            <person name="Nielsen J.C."/>
            <person name="Randelovic M."/>
            <person name="Nielsen J."/>
            <person name="Nielsen K.F."/>
            <person name="Workman M."/>
            <person name="Frisvad J.C."/>
        </authorList>
    </citation>
    <scope>NUCLEOTIDE SEQUENCE [LARGE SCALE GENOMIC DNA]</scope>
    <source>
        <strain evidence="3 4">CBS 141311</strain>
    </source>
</reference>
<dbReference type="OrthoDB" id="415532at2759"/>
<organism evidence="3 4">
    <name type="scientific">Penicillium arizonense</name>
    <dbReference type="NCBI Taxonomy" id="1835702"/>
    <lineage>
        <taxon>Eukaryota</taxon>
        <taxon>Fungi</taxon>
        <taxon>Dikarya</taxon>
        <taxon>Ascomycota</taxon>
        <taxon>Pezizomycotina</taxon>
        <taxon>Eurotiomycetes</taxon>
        <taxon>Eurotiomycetidae</taxon>
        <taxon>Eurotiales</taxon>
        <taxon>Aspergillaceae</taxon>
        <taxon>Penicillium</taxon>
    </lineage>
</organism>
<dbReference type="PANTHER" id="PTHR33119:SF1">
    <property type="entry name" value="FE2OG DIOXYGENASE DOMAIN-CONTAINING PROTEIN"/>
    <property type="match status" value="1"/>
</dbReference>
<comment type="caution">
    <text evidence="3">The sequence shown here is derived from an EMBL/GenBank/DDBJ whole genome shotgun (WGS) entry which is preliminary data.</text>
</comment>
<evidence type="ECO:0000313" key="3">
    <source>
        <dbReference type="EMBL" id="OGE54448.1"/>
    </source>
</evidence>
<dbReference type="AlphaFoldDB" id="A0A1F5LML1"/>
<evidence type="ECO:0000259" key="2">
    <source>
        <dbReference type="Pfam" id="PF21666"/>
    </source>
</evidence>
<name>A0A1F5LML1_PENAI</name>
<dbReference type="Pfam" id="PF21666">
    <property type="entry name" value="DUF4246_N"/>
    <property type="match status" value="1"/>
</dbReference>
<dbReference type="EMBL" id="LXJU01000006">
    <property type="protein sequence ID" value="OGE54448.1"/>
    <property type="molecule type" value="Genomic_DNA"/>
</dbReference>
<keyword evidence="4" id="KW-1185">Reference proteome</keyword>
<feature type="domain" description="DUF4246" evidence="2">
    <location>
        <begin position="14"/>
        <end position="82"/>
    </location>
</feature>
<evidence type="ECO:0000313" key="4">
    <source>
        <dbReference type="Proteomes" id="UP000177622"/>
    </source>
</evidence>